<evidence type="ECO:0000256" key="1">
    <source>
        <dbReference type="SAM" id="MobiDB-lite"/>
    </source>
</evidence>
<protein>
    <recommendedName>
        <fullName evidence="3">Ankyrin repeat protein</fullName>
    </recommendedName>
</protein>
<accession>A0A7S2NWV8</accession>
<feature type="region of interest" description="Disordered" evidence="1">
    <location>
        <begin position="216"/>
        <end position="237"/>
    </location>
</feature>
<reference evidence="2" key="1">
    <citation type="submission" date="2021-01" db="EMBL/GenBank/DDBJ databases">
        <authorList>
            <person name="Corre E."/>
            <person name="Pelletier E."/>
            <person name="Niang G."/>
            <person name="Scheremetjew M."/>
            <person name="Finn R."/>
            <person name="Kale V."/>
            <person name="Holt S."/>
            <person name="Cochrane G."/>
            <person name="Meng A."/>
            <person name="Brown T."/>
            <person name="Cohen L."/>
        </authorList>
    </citation>
    <scope>NUCLEOTIDE SEQUENCE</scope>
    <source>
        <strain evidence="2">B650</strain>
    </source>
</reference>
<dbReference type="AlphaFoldDB" id="A0A7S2NWV8"/>
<name>A0A7S2NWV8_9STRA</name>
<organism evidence="2">
    <name type="scientific">Leptocylindrus danicus</name>
    <dbReference type="NCBI Taxonomy" id="163516"/>
    <lineage>
        <taxon>Eukaryota</taxon>
        <taxon>Sar</taxon>
        <taxon>Stramenopiles</taxon>
        <taxon>Ochrophyta</taxon>
        <taxon>Bacillariophyta</taxon>
        <taxon>Coscinodiscophyceae</taxon>
        <taxon>Chaetocerotophycidae</taxon>
        <taxon>Leptocylindrales</taxon>
        <taxon>Leptocylindraceae</taxon>
        <taxon>Leptocylindrus</taxon>
    </lineage>
</organism>
<sequence length="425" mass="47752">MGASMGKNKGRRDDMLDLAWKCDWEALELRTVAFPEEAYCINTNGRTALHLACFGKPPVSVVRAFLKVNPHAALWADSRSQYTPLHLACQFAASADVIEELVDAMIALLEHREALNWTLRNTARTVLVTGEIANLWDTTCDFITSADGFKIQSPLYLACAKGASLKALKKVSAELNALIVTYGLATRNQQIDVLEEAIGGLWQHFWKVEAHRTAPSKMHWPRSEKSNSSEREDGEGCKHMKSFSTSWNKLDFLLQQVSNMKEFGALLEVHAVASLHRSVPEFLEYTIVCFPNQLKRKMHGDLPMHLFVRNNCIADNNEAGISMLMKHYPESVKIPDKRGRLPLTTALDKNRRWDQGVSTLLEAFPDALLVRDPVTRLFPFMIAAIEGKHAIDTVFTLLQLSPCAIEVKNTECDLDSLVYCSKYTD</sequence>
<dbReference type="Pfam" id="PF12796">
    <property type="entry name" value="Ank_2"/>
    <property type="match status" value="1"/>
</dbReference>
<dbReference type="InterPro" id="IPR036770">
    <property type="entry name" value="Ankyrin_rpt-contain_sf"/>
</dbReference>
<feature type="compositionally biased region" description="Basic and acidic residues" evidence="1">
    <location>
        <begin position="221"/>
        <end position="237"/>
    </location>
</feature>
<dbReference type="InterPro" id="IPR002110">
    <property type="entry name" value="Ankyrin_rpt"/>
</dbReference>
<dbReference type="PANTHER" id="PTHR24121">
    <property type="entry name" value="NO MECHANORECEPTOR POTENTIAL C, ISOFORM D-RELATED"/>
    <property type="match status" value="1"/>
</dbReference>
<gene>
    <name evidence="2" type="ORF">LDAN0321_LOCUS3719</name>
</gene>
<dbReference type="EMBL" id="HBGY01006042">
    <property type="protein sequence ID" value="CAD9562856.1"/>
    <property type="molecule type" value="Transcribed_RNA"/>
</dbReference>
<evidence type="ECO:0000313" key="2">
    <source>
        <dbReference type="EMBL" id="CAD9562856.1"/>
    </source>
</evidence>
<dbReference type="PANTHER" id="PTHR24121:SF23">
    <property type="entry name" value="NO MECHANORECEPTOR POTENTIAL C, ISOFORM H"/>
    <property type="match status" value="1"/>
</dbReference>
<dbReference type="Gene3D" id="1.25.40.20">
    <property type="entry name" value="Ankyrin repeat-containing domain"/>
    <property type="match status" value="1"/>
</dbReference>
<dbReference type="SUPFAM" id="SSF48403">
    <property type="entry name" value="Ankyrin repeat"/>
    <property type="match status" value="1"/>
</dbReference>
<dbReference type="SMART" id="SM00248">
    <property type="entry name" value="ANK"/>
    <property type="match status" value="3"/>
</dbReference>
<evidence type="ECO:0008006" key="3">
    <source>
        <dbReference type="Google" id="ProtNLM"/>
    </source>
</evidence>
<proteinExistence type="predicted"/>